<dbReference type="GO" id="GO:0008270">
    <property type="term" value="F:zinc ion binding"/>
    <property type="evidence" value="ECO:0007669"/>
    <property type="project" value="InterPro"/>
</dbReference>
<comment type="subcellular location">
    <subcellularLocation>
        <location evidence="1">Nucleus</location>
    </subcellularLocation>
</comment>
<feature type="compositionally biased region" description="Low complexity" evidence="8">
    <location>
        <begin position="77"/>
        <end position="90"/>
    </location>
</feature>
<dbReference type="PANTHER" id="PTHR31313">
    <property type="entry name" value="TY1 ENHANCER ACTIVATOR"/>
    <property type="match status" value="1"/>
</dbReference>
<dbReference type="PRINTS" id="PR00755">
    <property type="entry name" value="AFLATOXINBRP"/>
</dbReference>
<evidence type="ECO:0000256" key="4">
    <source>
        <dbReference type="ARBA" id="ARBA00023015"/>
    </source>
</evidence>
<dbReference type="GO" id="GO:0006351">
    <property type="term" value="P:DNA-templated transcription"/>
    <property type="evidence" value="ECO:0007669"/>
    <property type="project" value="InterPro"/>
</dbReference>
<dbReference type="SUPFAM" id="SSF57701">
    <property type="entry name" value="Zn2/Cys6 DNA-binding domain"/>
    <property type="match status" value="1"/>
</dbReference>
<gene>
    <name evidence="10" type="ORF">APUU_10495S</name>
</gene>
<dbReference type="EMBL" id="AP024443">
    <property type="protein sequence ID" value="BCS17667.1"/>
    <property type="molecule type" value="Genomic_DNA"/>
</dbReference>
<evidence type="ECO:0000256" key="7">
    <source>
        <dbReference type="ARBA" id="ARBA00023242"/>
    </source>
</evidence>
<feature type="domain" description="Zn(2)-C6 fungal-type" evidence="9">
    <location>
        <begin position="13"/>
        <end position="43"/>
    </location>
</feature>
<reference evidence="10" key="1">
    <citation type="submission" date="2021-01" db="EMBL/GenBank/DDBJ databases">
        <authorList>
            <consortium name="Aspergillus puulaauensis MK2 genome sequencing consortium"/>
            <person name="Kazuki M."/>
            <person name="Futagami T."/>
        </authorList>
    </citation>
    <scope>NUCLEOTIDE SEQUENCE</scope>
    <source>
        <strain evidence="10">MK2</strain>
    </source>
</reference>
<dbReference type="InterPro" id="IPR001138">
    <property type="entry name" value="Zn2Cys6_DnaBD"/>
</dbReference>
<dbReference type="Gene3D" id="4.10.240.10">
    <property type="entry name" value="Zn(2)-C6 fungal-type DNA-binding domain"/>
    <property type="match status" value="1"/>
</dbReference>
<dbReference type="Proteomes" id="UP000654913">
    <property type="component" value="Chromosome 1"/>
</dbReference>
<dbReference type="PANTHER" id="PTHR31313:SF85">
    <property type="entry name" value="ZN(II)2CYS6 TRANSCRIPTION FACTOR (EUROFUNG)"/>
    <property type="match status" value="1"/>
</dbReference>
<dbReference type="InterPro" id="IPR036864">
    <property type="entry name" value="Zn2-C6_fun-type_DNA-bd_sf"/>
</dbReference>
<proteinExistence type="predicted"/>
<keyword evidence="6" id="KW-0804">Transcription</keyword>
<dbReference type="CDD" id="cd12148">
    <property type="entry name" value="fungal_TF_MHR"/>
    <property type="match status" value="1"/>
</dbReference>
<dbReference type="CDD" id="cd00067">
    <property type="entry name" value="GAL4"/>
    <property type="match status" value="1"/>
</dbReference>
<dbReference type="GO" id="GO:0000981">
    <property type="term" value="F:DNA-binding transcription factor activity, RNA polymerase II-specific"/>
    <property type="evidence" value="ECO:0007669"/>
    <property type="project" value="InterPro"/>
</dbReference>
<dbReference type="KEGG" id="apuu:APUU_10495S"/>
<organism evidence="10 11">
    <name type="scientific">Aspergillus puulaauensis</name>
    <dbReference type="NCBI Taxonomy" id="1220207"/>
    <lineage>
        <taxon>Eukaryota</taxon>
        <taxon>Fungi</taxon>
        <taxon>Dikarya</taxon>
        <taxon>Ascomycota</taxon>
        <taxon>Pezizomycotina</taxon>
        <taxon>Eurotiomycetes</taxon>
        <taxon>Eurotiomycetidae</taxon>
        <taxon>Eurotiales</taxon>
        <taxon>Aspergillaceae</taxon>
        <taxon>Aspergillus</taxon>
    </lineage>
</organism>
<evidence type="ECO:0000256" key="5">
    <source>
        <dbReference type="ARBA" id="ARBA00023125"/>
    </source>
</evidence>
<dbReference type="OrthoDB" id="4483697at2759"/>
<evidence type="ECO:0000256" key="8">
    <source>
        <dbReference type="SAM" id="MobiDB-lite"/>
    </source>
</evidence>
<dbReference type="InterPro" id="IPR007219">
    <property type="entry name" value="XnlR_reg_dom"/>
</dbReference>
<keyword evidence="11" id="KW-1185">Reference proteome</keyword>
<evidence type="ECO:0000313" key="10">
    <source>
        <dbReference type="EMBL" id="BCS17667.1"/>
    </source>
</evidence>
<dbReference type="SMART" id="SM00906">
    <property type="entry name" value="Fungal_trans"/>
    <property type="match status" value="1"/>
</dbReference>
<evidence type="ECO:0000259" key="9">
    <source>
        <dbReference type="PROSITE" id="PS50048"/>
    </source>
</evidence>
<evidence type="ECO:0000313" key="11">
    <source>
        <dbReference type="Proteomes" id="UP000654913"/>
    </source>
</evidence>
<evidence type="ECO:0000256" key="3">
    <source>
        <dbReference type="ARBA" id="ARBA00022833"/>
    </source>
</evidence>
<dbReference type="SMART" id="SM00066">
    <property type="entry name" value="GAL4"/>
    <property type="match status" value="1"/>
</dbReference>
<keyword evidence="2" id="KW-0479">Metal-binding</keyword>
<protein>
    <recommendedName>
        <fullName evidence="9">Zn(2)-C6 fungal-type domain-containing protein</fullName>
    </recommendedName>
</protein>
<reference evidence="10" key="2">
    <citation type="submission" date="2021-02" db="EMBL/GenBank/DDBJ databases">
        <title>Aspergillus puulaauensis MK2 genome sequence.</title>
        <authorList>
            <person name="Futagami T."/>
            <person name="Mori K."/>
            <person name="Kadooka C."/>
            <person name="Tanaka T."/>
        </authorList>
    </citation>
    <scope>NUCLEOTIDE SEQUENCE</scope>
    <source>
        <strain evidence="10">MK2</strain>
    </source>
</reference>
<sequence>MSAATAGKKSAFSCDRCRSRKVKCGAEQPRCARCIARKETCEYKLNPTLSYTQQLEQRVKELEDRLENAQTKGYVMSSASAAPSPSSTATVEALPRTPAKRTYSGATKGLKVDAEGAVTYHGATSFFQLPTSDLNGAVGAQDRGAFKILDGGNQRKEKLVNNAWHQRALEAFLETPEPFQFLLNIHWCWIQPLFNFVYRPAFTRDMEVLGPYYSHTLLNAILSHSVRWCKQNKQIQKLLAPYENGALFSRQARSLLFPELLSGHSKVPTVQTLLLLSAQECSAGNQTQAWLYSGMAFRLIEDMGITFTADGSHSELNLDDEDVEIRQRLFWSCYFWDKIISLYMGRTPMLQHSGMSPDQIILDDYAEHESWSPHGIVYPQGSEYPPTTAHSISCFRWMCRLSIIFNQILLHIYDPSKIHTDSEVRACLQSEGQSLKQWWDDLPDFLRIDTEHLPQHCPPSHIVTLNCLYHVFKILLYRPMLSPGNIVNENRARPEPHHLVECISSATSIITIYDLFCRSFGYEYTVLSLSYALYTALSIFLLQIQAASRPNVQAVTRLKFCTHALERLSILSPVVGSALGLVNDTLSKLGLDTLVNPANGEGRPADDTVQQHHNLGLFPAESDSTGQRQEDLDCPERFLYDFDPNEFTISDETLEAFQFLTPIEATFGISYDQEHSVIN</sequence>
<dbReference type="PROSITE" id="PS50048">
    <property type="entry name" value="ZN2_CY6_FUNGAL_2"/>
    <property type="match status" value="1"/>
</dbReference>
<evidence type="ECO:0000256" key="1">
    <source>
        <dbReference type="ARBA" id="ARBA00004123"/>
    </source>
</evidence>
<evidence type="ECO:0000256" key="2">
    <source>
        <dbReference type="ARBA" id="ARBA00022723"/>
    </source>
</evidence>
<keyword evidence="4" id="KW-0805">Transcription regulation</keyword>
<accession>A0A7R8AGS2</accession>
<evidence type="ECO:0000256" key="6">
    <source>
        <dbReference type="ARBA" id="ARBA00023163"/>
    </source>
</evidence>
<feature type="region of interest" description="Disordered" evidence="8">
    <location>
        <begin position="77"/>
        <end position="96"/>
    </location>
</feature>
<dbReference type="InterPro" id="IPR051615">
    <property type="entry name" value="Transcr_Regulatory_Elem"/>
</dbReference>
<dbReference type="Pfam" id="PF00172">
    <property type="entry name" value="Zn_clus"/>
    <property type="match status" value="1"/>
</dbReference>
<dbReference type="GO" id="GO:0005634">
    <property type="term" value="C:nucleus"/>
    <property type="evidence" value="ECO:0007669"/>
    <property type="project" value="UniProtKB-SubCell"/>
</dbReference>
<keyword evidence="3" id="KW-0862">Zinc</keyword>
<keyword evidence="5" id="KW-0238">DNA-binding</keyword>
<dbReference type="RefSeq" id="XP_041549861.1">
    <property type="nucleotide sequence ID" value="XM_041701429.1"/>
</dbReference>
<dbReference type="GeneID" id="64967672"/>
<name>A0A7R8AGS2_9EURO</name>
<dbReference type="GO" id="GO:0003677">
    <property type="term" value="F:DNA binding"/>
    <property type="evidence" value="ECO:0007669"/>
    <property type="project" value="UniProtKB-KW"/>
</dbReference>
<keyword evidence="7" id="KW-0539">Nucleus</keyword>
<dbReference type="PROSITE" id="PS00463">
    <property type="entry name" value="ZN2_CY6_FUNGAL_1"/>
    <property type="match status" value="1"/>
</dbReference>
<dbReference type="AlphaFoldDB" id="A0A7R8AGS2"/>
<dbReference type="Pfam" id="PF04082">
    <property type="entry name" value="Fungal_trans"/>
    <property type="match status" value="1"/>
</dbReference>